<evidence type="ECO:0000256" key="9">
    <source>
        <dbReference type="HAMAP-Rule" id="MF_00422"/>
    </source>
</evidence>
<evidence type="ECO:0000256" key="7">
    <source>
        <dbReference type="ARBA" id="ARBA00023010"/>
    </source>
</evidence>
<reference evidence="12" key="1">
    <citation type="journal article" date="2019" name="Int. J. Syst. Evol. Microbiol.">
        <title>The Global Catalogue of Microorganisms (GCM) 10K type strain sequencing project: providing services to taxonomists for standard genome sequencing and annotation.</title>
        <authorList>
            <consortium name="The Broad Institute Genomics Platform"/>
            <consortium name="The Broad Institute Genome Sequencing Center for Infectious Disease"/>
            <person name="Wu L."/>
            <person name="Ma J."/>
        </authorList>
    </citation>
    <scope>NUCLEOTIDE SEQUENCE [LARGE SCALE GENOMIC DNA]</scope>
    <source>
        <strain evidence="12">JCM 17809</strain>
    </source>
</reference>
<protein>
    <recommendedName>
        <fullName evidence="9">Protein translocase subunit SecE</fullName>
    </recommendedName>
</protein>
<keyword evidence="3 9" id="KW-1003">Cell membrane</keyword>
<dbReference type="NCBIfam" id="TIGR00964">
    <property type="entry name" value="secE_bact"/>
    <property type="match status" value="1"/>
</dbReference>
<dbReference type="HAMAP" id="MF_00422">
    <property type="entry name" value="SecE"/>
    <property type="match status" value="1"/>
</dbReference>
<dbReference type="InterPro" id="IPR038379">
    <property type="entry name" value="SecE_sf"/>
</dbReference>
<evidence type="ECO:0000256" key="4">
    <source>
        <dbReference type="ARBA" id="ARBA00022692"/>
    </source>
</evidence>
<dbReference type="PANTHER" id="PTHR33910:SF1">
    <property type="entry name" value="PROTEIN TRANSLOCASE SUBUNIT SECE"/>
    <property type="match status" value="1"/>
</dbReference>
<feature type="transmembrane region" description="Helical" evidence="9">
    <location>
        <begin position="53"/>
        <end position="74"/>
    </location>
</feature>
<evidence type="ECO:0000313" key="11">
    <source>
        <dbReference type="EMBL" id="GAA4407225.1"/>
    </source>
</evidence>
<accession>A0ABP8KIT0</accession>
<name>A0ABP8KIT0_9MICO</name>
<comment type="caution">
    <text evidence="11">The sequence shown here is derived from an EMBL/GenBank/DDBJ whole genome shotgun (WGS) entry which is preliminary data.</text>
</comment>
<dbReference type="EMBL" id="BAABGM010000014">
    <property type="protein sequence ID" value="GAA4407225.1"/>
    <property type="molecule type" value="Genomic_DNA"/>
</dbReference>
<dbReference type="InterPro" id="IPR005807">
    <property type="entry name" value="SecE_bac"/>
</dbReference>
<evidence type="ECO:0000256" key="1">
    <source>
        <dbReference type="ARBA" id="ARBA00004370"/>
    </source>
</evidence>
<sequence>MTDVGQTRTPSRPAKGKDRGGNPVSRWFKALGLFVSQILDELRKVVRPTRSELWNYTIVVIVFVTVMMALVAALDLGFSKLVGLVFGS</sequence>
<feature type="compositionally biased region" description="Polar residues" evidence="10">
    <location>
        <begin position="1"/>
        <end position="10"/>
    </location>
</feature>
<comment type="subunit">
    <text evidence="9">Component of the Sec protein translocase complex. Heterotrimer consisting of SecY, SecE and SecG subunits. The heterotrimers can form oligomers, although 1 heterotrimer is thought to be able to translocate proteins. Interacts with the ribosome. Interacts with SecDF, and other proteins may be involved. Interacts with SecA.</text>
</comment>
<proteinExistence type="inferred from homology"/>
<keyword evidence="8 9" id="KW-0472">Membrane</keyword>
<keyword evidence="5 9" id="KW-0653">Protein transport</keyword>
<dbReference type="InterPro" id="IPR001901">
    <property type="entry name" value="Translocase_SecE/Sec61-g"/>
</dbReference>
<evidence type="ECO:0000256" key="5">
    <source>
        <dbReference type="ARBA" id="ARBA00022927"/>
    </source>
</evidence>
<gene>
    <name evidence="9" type="primary">secE</name>
    <name evidence="11" type="ORF">GCM10023168_23040</name>
</gene>
<dbReference type="Proteomes" id="UP001500945">
    <property type="component" value="Unassembled WGS sequence"/>
</dbReference>
<dbReference type="Pfam" id="PF00584">
    <property type="entry name" value="SecE"/>
    <property type="match status" value="1"/>
</dbReference>
<evidence type="ECO:0000256" key="8">
    <source>
        <dbReference type="ARBA" id="ARBA00023136"/>
    </source>
</evidence>
<comment type="function">
    <text evidence="9">Essential subunit of the Sec protein translocation channel SecYEG. Clamps together the 2 halves of SecY. May contact the channel plug during translocation.</text>
</comment>
<comment type="subcellular location">
    <subcellularLocation>
        <location evidence="9">Cell membrane</location>
        <topology evidence="9">Single-pass membrane protein</topology>
    </subcellularLocation>
    <subcellularLocation>
        <location evidence="1">Membrane</location>
    </subcellularLocation>
</comment>
<dbReference type="PANTHER" id="PTHR33910">
    <property type="entry name" value="PROTEIN TRANSLOCASE SUBUNIT SECE"/>
    <property type="match status" value="1"/>
</dbReference>
<keyword evidence="6 9" id="KW-1133">Transmembrane helix</keyword>
<evidence type="ECO:0000256" key="6">
    <source>
        <dbReference type="ARBA" id="ARBA00022989"/>
    </source>
</evidence>
<feature type="region of interest" description="Disordered" evidence="10">
    <location>
        <begin position="1"/>
        <end position="24"/>
    </location>
</feature>
<comment type="similarity">
    <text evidence="9">Belongs to the SecE/SEC61-gamma family.</text>
</comment>
<keyword evidence="2 9" id="KW-0813">Transport</keyword>
<dbReference type="Gene3D" id="1.20.5.1030">
    <property type="entry name" value="Preprotein translocase secy subunit"/>
    <property type="match status" value="1"/>
</dbReference>
<evidence type="ECO:0000256" key="10">
    <source>
        <dbReference type="SAM" id="MobiDB-lite"/>
    </source>
</evidence>
<evidence type="ECO:0000256" key="2">
    <source>
        <dbReference type="ARBA" id="ARBA00022448"/>
    </source>
</evidence>
<keyword evidence="7 9" id="KW-0811">Translocation</keyword>
<organism evidence="11 12">
    <name type="scientific">Fodinibacter luteus</name>
    <dbReference type="NCBI Taxonomy" id="552064"/>
    <lineage>
        <taxon>Bacteria</taxon>
        <taxon>Bacillati</taxon>
        <taxon>Actinomycetota</taxon>
        <taxon>Actinomycetes</taxon>
        <taxon>Micrococcales</taxon>
        <taxon>Intrasporangiaceae</taxon>
        <taxon>Fodinibacter (ex Wang et al. 2009)</taxon>
    </lineage>
</organism>
<evidence type="ECO:0000256" key="3">
    <source>
        <dbReference type="ARBA" id="ARBA00022475"/>
    </source>
</evidence>
<keyword evidence="4 9" id="KW-0812">Transmembrane</keyword>
<keyword evidence="12" id="KW-1185">Reference proteome</keyword>
<evidence type="ECO:0000313" key="12">
    <source>
        <dbReference type="Proteomes" id="UP001500945"/>
    </source>
</evidence>